<evidence type="ECO:0000313" key="4">
    <source>
        <dbReference type="Proteomes" id="UP000609879"/>
    </source>
</evidence>
<accession>A0ABQ3XWZ9</accession>
<name>A0ABQ3XWZ9_9ACTN</name>
<organism evidence="3 4">
    <name type="scientific">Paractinoplanes deccanensis</name>
    <dbReference type="NCBI Taxonomy" id="113561"/>
    <lineage>
        <taxon>Bacteria</taxon>
        <taxon>Bacillati</taxon>
        <taxon>Actinomycetota</taxon>
        <taxon>Actinomycetes</taxon>
        <taxon>Micromonosporales</taxon>
        <taxon>Micromonosporaceae</taxon>
        <taxon>Paractinoplanes</taxon>
    </lineage>
</organism>
<dbReference type="EMBL" id="BOMI01000013">
    <property type="protein sequence ID" value="GID72283.1"/>
    <property type="molecule type" value="Genomic_DNA"/>
</dbReference>
<comment type="caution">
    <text evidence="3">The sequence shown here is derived from an EMBL/GenBank/DDBJ whole genome shotgun (WGS) entry which is preliminary data.</text>
</comment>
<dbReference type="Proteomes" id="UP000609879">
    <property type="component" value="Unassembled WGS sequence"/>
</dbReference>
<dbReference type="PANTHER" id="PTHR48081:SF8">
    <property type="entry name" value="ALPHA_BETA HYDROLASE FOLD-3 DOMAIN-CONTAINING PROTEIN-RELATED"/>
    <property type="match status" value="1"/>
</dbReference>
<dbReference type="InterPro" id="IPR013094">
    <property type="entry name" value="AB_hydrolase_3"/>
</dbReference>
<sequence>MAASWQMRGVALFTRLVYRRRFVTEEAGRRTLARAKGPSAPPSRLGLPHDVRTIGGFPVHHVGTPSDRPAVVYLHGGAYTSEIVKQHWALVADIVRHTGCDVHVPIYGLSPEHDGLEALAFVTAVVRELTGQGRRCYLAGDSSGGGLALLTAQALPGLVAGLTVIAPWLDLTMSNPGVDEVEPHDPWLFRAGLRPLAAAWAGDLPLDDPRVSPIFGDLEHLPPTQVLVGTRDITLPDCRLLRDRVPPATKLTYHEQEGAIHAYPLLPVPEARRGRQAIYDHIELIRRT</sequence>
<reference evidence="3 4" key="1">
    <citation type="submission" date="2021-01" db="EMBL/GenBank/DDBJ databases">
        <title>Whole genome shotgun sequence of Actinoplanes deccanensis NBRC 13994.</title>
        <authorList>
            <person name="Komaki H."/>
            <person name="Tamura T."/>
        </authorList>
    </citation>
    <scope>NUCLEOTIDE SEQUENCE [LARGE SCALE GENOMIC DNA]</scope>
    <source>
        <strain evidence="3 4">NBRC 13994</strain>
    </source>
</reference>
<gene>
    <name evidence="3" type="ORF">Ade02nite_09240</name>
</gene>
<feature type="domain" description="Alpha/beta hydrolase fold-3" evidence="2">
    <location>
        <begin position="71"/>
        <end position="263"/>
    </location>
</feature>
<keyword evidence="1" id="KW-0378">Hydrolase</keyword>
<evidence type="ECO:0000259" key="2">
    <source>
        <dbReference type="Pfam" id="PF07859"/>
    </source>
</evidence>
<dbReference type="InterPro" id="IPR050300">
    <property type="entry name" value="GDXG_lipolytic_enzyme"/>
</dbReference>
<evidence type="ECO:0000256" key="1">
    <source>
        <dbReference type="ARBA" id="ARBA00022801"/>
    </source>
</evidence>
<keyword evidence="4" id="KW-1185">Reference proteome</keyword>
<protein>
    <submittedName>
        <fullName evidence="3">Esterase</fullName>
    </submittedName>
</protein>
<dbReference type="InterPro" id="IPR029058">
    <property type="entry name" value="AB_hydrolase_fold"/>
</dbReference>
<evidence type="ECO:0000313" key="3">
    <source>
        <dbReference type="EMBL" id="GID72283.1"/>
    </source>
</evidence>
<dbReference type="SUPFAM" id="SSF53474">
    <property type="entry name" value="alpha/beta-Hydrolases"/>
    <property type="match status" value="1"/>
</dbReference>
<dbReference type="RefSeq" id="WP_203760233.1">
    <property type="nucleotide sequence ID" value="NZ_BAAABO010000025.1"/>
</dbReference>
<proteinExistence type="predicted"/>
<dbReference type="Pfam" id="PF07859">
    <property type="entry name" value="Abhydrolase_3"/>
    <property type="match status" value="1"/>
</dbReference>
<dbReference type="Gene3D" id="3.40.50.1820">
    <property type="entry name" value="alpha/beta hydrolase"/>
    <property type="match status" value="1"/>
</dbReference>
<dbReference type="PANTHER" id="PTHR48081">
    <property type="entry name" value="AB HYDROLASE SUPERFAMILY PROTEIN C4A8.06C"/>
    <property type="match status" value="1"/>
</dbReference>